<dbReference type="Gene3D" id="2.40.70.10">
    <property type="entry name" value="Acid Proteases"/>
    <property type="match status" value="1"/>
</dbReference>
<accession>A0A1I7S869</accession>
<dbReference type="PROSITE" id="PS51767">
    <property type="entry name" value="PEPTIDASE_A1"/>
    <property type="match status" value="1"/>
</dbReference>
<protein>
    <submittedName>
        <fullName evidence="2">Peptidase A1 domain-containing protein</fullName>
    </submittedName>
</protein>
<evidence type="ECO:0000313" key="1">
    <source>
        <dbReference type="Proteomes" id="UP000095284"/>
    </source>
</evidence>
<organism evidence="1 2">
    <name type="scientific">Bursaphelenchus xylophilus</name>
    <name type="common">Pinewood nematode worm</name>
    <name type="synonym">Aphelenchoides xylophilus</name>
    <dbReference type="NCBI Taxonomy" id="6326"/>
    <lineage>
        <taxon>Eukaryota</taxon>
        <taxon>Metazoa</taxon>
        <taxon>Ecdysozoa</taxon>
        <taxon>Nematoda</taxon>
        <taxon>Chromadorea</taxon>
        <taxon>Rhabditida</taxon>
        <taxon>Tylenchina</taxon>
        <taxon>Tylenchomorpha</taxon>
        <taxon>Aphelenchoidea</taxon>
        <taxon>Aphelenchoididae</taxon>
        <taxon>Bursaphelenchus</taxon>
    </lineage>
</organism>
<dbReference type="WBParaSite" id="BXY_0921200.1">
    <property type="protein sequence ID" value="BXY_0921200.1"/>
    <property type="gene ID" value="BXY_0921200"/>
</dbReference>
<dbReference type="AlphaFoldDB" id="A0A1I7S869"/>
<dbReference type="InterPro" id="IPR021109">
    <property type="entry name" value="Peptidase_aspartic_dom_sf"/>
</dbReference>
<name>A0A1I7S869_BURXY</name>
<proteinExistence type="predicted"/>
<evidence type="ECO:0000313" key="2">
    <source>
        <dbReference type="WBParaSite" id="BXY_0921200.1"/>
    </source>
</evidence>
<dbReference type="Proteomes" id="UP000095284">
    <property type="component" value="Unplaced"/>
</dbReference>
<dbReference type="SUPFAM" id="SSF50630">
    <property type="entry name" value="Acid proteases"/>
    <property type="match status" value="1"/>
</dbReference>
<dbReference type="InterPro" id="IPR033121">
    <property type="entry name" value="PEPTIDASE_A1"/>
</dbReference>
<reference evidence="2" key="1">
    <citation type="submission" date="2016-11" db="UniProtKB">
        <authorList>
            <consortium name="WormBaseParasite"/>
        </authorList>
    </citation>
    <scope>IDENTIFICATION</scope>
</reference>
<sequence>MRAFRDTENGPPLQYAQLQFFEFFVKSYDISIEARRTVGCCAAEGNYAAAEKNKKVVRKHKCATINSPAVFFCDVSRVGFQFHDFNIGTPTQKLSAQFVFSEPDVVVATRGCMSLHNKCPQYCNHPTFCMLYCNPTCCSSTANIVKQCNWRPDGAYDYNSTSRDVQRRYWQAVFGDSAGVYAKEKIDMEMINGRLVLEDYTIALNALMSLNSFVEQERSFHRIGLRRRTDGSSFVMDLYKNGLIASPMLSICRSSAIRGRSRMNFGALCTYCNKEEYHFVPLVQGSLEFMMDVRSAVVFDYKVHRKHRMTFTESPILYVPHDFLTYLLEEGILRYERSFVYRVEKEFPYKFRWNLSDVYSIDLDTSTVISVLKYESVIYIETLQPNPDDLRWILSNSLFYEYSVALDYEENRIGFAKMKTYGQACEL</sequence>